<dbReference type="PROSITE" id="PS51257">
    <property type="entry name" value="PROKAR_LIPOPROTEIN"/>
    <property type="match status" value="1"/>
</dbReference>
<proteinExistence type="predicted"/>
<evidence type="ECO:0000313" key="2">
    <source>
        <dbReference type="EMBL" id="OMD32711.1"/>
    </source>
</evidence>
<name>A0A1R0XCB9_9BACL</name>
<reference evidence="2 3" key="1">
    <citation type="submission" date="2016-10" db="EMBL/GenBank/DDBJ databases">
        <title>Paenibacillus species isolates.</title>
        <authorList>
            <person name="Beno S.M."/>
        </authorList>
    </citation>
    <scope>NUCLEOTIDE SEQUENCE [LARGE SCALE GENOMIC DNA]</scope>
    <source>
        <strain evidence="2 3">FSL H7-0604</strain>
    </source>
</reference>
<feature type="signal peptide" evidence="1">
    <location>
        <begin position="1"/>
        <end position="24"/>
    </location>
</feature>
<dbReference type="Proteomes" id="UP000187465">
    <property type="component" value="Unassembled WGS sequence"/>
</dbReference>
<dbReference type="RefSeq" id="WP_038570415.1">
    <property type="nucleotide sequence ID" value="NZ_CP009428.1"/>
</dbReference>
<evidence type="ECO:0000313" key="3">
    <source>
        <dbReference type="Proteomes" id="UP000187465"/>
    </source>
</evidence>
<comment type="caution">
    <text evidence="2">The sequence shown here is derived from an EMBL/GenBank/DDBJ whole genome shotgun (WGS) entry which is preliminary data.</text>
</comment>
<feature type="chain" id="PRO_5010247094" evidence="1">
    <location>
        <begin position="25"/>
        <end position="132"/>
    </location>
</feature>
<keyword evidence="1" id="KW-0732">Signal</keyword>
<gene>
    <name evidence="2" type="ORF">BJP51_14360</name>
</gene>
<dbReference type="AlphaFoldDB" id="A0A1R0XCB9"/>
<accession>A0A1R0XCB9</accession>
<evidence type="ECO:0000256" key="1">
    <source>
        <dbReference type="SAM" id="SignalP"/>
    </source>
</evidence>
<protein>
    <submittedName>
        <fullName evidence="2">Uncharacterized protein</fullName>
    </submittedName>
</protein>
<organism evidence="2 3">
    <name type="scientific">Paenibacillus odorifer</name>
    <dbReference type="NCBI Taxonomy" id="189426"/>
    <lineage>
        <taxon>Bacteria</taxon>
        <taxon>Bacillati</taxon>
        <taxon>Bacillota</taxon>
        <taxon>Bacilli</taxon>
        <taxon>Bacillales</taxon>
        <taxon>Paenibacillaceae</taxon>
        <taxon>Paenibacillus</taxon>
    </lineage>
</organism>
<dbReference type="GeneID" id="31571067"/>
<dbReference type="EMBL" id="MKQP01000016">
    <property type="protein sequence ID" value="OMD32711.1"/>
    <property type="molecule type" value="Genomic_DNA"/>
</dbReference>
<sequence>MNKYLLAFIWLPLILFTSGCTSSAQEEQEYGVSSINAEIPIPKNAKEIEVITNSNNPNIKIGAKYELDNIGGEQGLYRPDSYFNKLSDDGWIELEDKRLGHVQFFEKKDTVIAIEIHEDSFDIHEMNKDAKF</sequence>
<dbReference type="KEGG" id="pod:PODO_12730"/>